<name>A0ABX8RX59_NOCIO</name>
<keyword evidence="1" id="KW-0560">Oxidoreductase</keyword>
<reference evidence="3 4" key="1">
    <citation type="submission" date="2021-07" db="EMBL/GenBank/DDBJ databases">
        <title>Whole Genome Sequence of Nocardia Iowensis.</title>
        <authorList>
            <person name="Lamm A."/>
            <person name="Collins-Fairclough A.M."/>
            <person name="Bunk B."/>
            <person name="Sproer C."/>
        </authorList>
    </citation>
    <scope>NUCLEOTIDE SEQUENCE [LARGE SCALE GENOMIC DNA]</scope>
    <source>
        <strain evidence="3 4">NRRL 5646</strain>
    </source>
</reference>
<evidence type="ECO:0000313" key="4">
    <source>
        <dbReference type="Proteomes" id="UP000694257"/>
    </source>
</evidence>
<sequence>MRIDYAPWGETLSELTAAATAAEAAGAGVLWLPELHRSATVAAAAVAPTLRTAGVGTAVALAFTRSPMVTALEALDLDELARGRSVLGLGTGARRLIEEWHGTEWERPVARLRDTVTAIRAFVAGAHIGAPIAHEGAVRRMRISGYQRPYPPVRREIPIYLAAVGPQLVRLAGEIADGWLSHELCSPSYLTEVVLPRLDAGLAKAGRDRSRLEVVASLCCSIADDAVVARRRAAGTVGFYASVAGYREFFAAHGLGAEQDWVIAARKAGVGANRLADSVPDAMIEPLVAAGTPEQVAARIGKYEGTADVVKLSPAVYGLPPHDIRACQARLIDLIRELSR</sequence>
<dbReference type="InterPro" id="IPR011251">
    <property type="entry name" value="Luciferase-like_dom"/>
</dbReference>
<evidence type="ECO:0000313" key="3">
    <source>
        <dbReference type="EMBL" id="QXN92985.1"/>
    </source>
</evidence>
<dbReference type="RefSeq" id="WP_218474656.1">
    <property type="nucleotide sequence ID" value="NZ_BAABJN010000001.1"/>
</dbReference>
<dbReference type="EMBL" id="CP078145">
    <property type="protein sequence ID" value="QXN92985.1"/>
    <property type="molecule type" value="Genomic_DNA"/>
</dbReference>
<dbReference type="InterPro" id="IPR050564">
    <property type="entry name" value="F420-G6PD/mer"/>
</dbReference>
<proteinExistence type="predicted"/>
<dbReference type="Pfam" id="PF00296">
    <property type="entry name" value="Bac_luciferase"/>
    <property type="match status" value="1"/>
</dbReference>
<evidence type="ECO:0000256" key="1">
    <source>
        <dbReference type="ARBA" id="ARBA00023002"/>
    </source>
</evidence>
<accession>A0ABX8RX59</accession>
<dbReference type="CDD" id="cd01097">
    <property type="entry name" value="Tetrahydromethanopterin_reductase"/>
    <property type="match status" value="1"/>
</dbReference>
<dbReference type="Proteomes" id="UP000694257">
    <property type="component" value="Chromosome"/>
</dbReference>
<gene>
    <name evidence="3" type="ORF">KV110_07710</name>
</gene>
<feature type="domain" description="Luciferase-like" evidence="2">
    <location>
        <begin position="10"/>
        <end position="306"/>
    </location>
</feature>
<keyword evidence="4" id="KW-1185">Reference proteome</keyword>
<protein>
    <submittedName>
        <fullName evidence="3">LLM class flavin-dependent oxidoreductase</fullName>
    </submittedName>
</protein>
<evidence type="ECO:0000259" key="2">
    <source>
        <dbReference type="Pfam" id="PF00296"/>
    </source>
</evidence>
<organism evidence="3 4">
    <name type="scientific">Nocardia iowensis</name>
    <dbReference type="NCBI Taxonomy" id="204891"/>
    <lineage>
        <taxon>Bacteria</taxon>
        <taxon>Bacillati</taxon>
        <taxon>Actinomycetota</taxon>
        <taxon>Actinomycetes</taxon>
        <taxon>Mycobacteriales</taxon>
        <taxon>Nocardiaceae</taxon>
        <taxon>Nocardia</taxon>
    </lineage>
</organism>
<dbReference type="PANTHER" id="PTHR43244">
    <property type="match status" value="1"/>
</dbReference>
<dbReference type="PANTHER" id="PTHR43244:SF1">
    <property type="entry name" value="5,10-METHYLENETETRAHYDROMETHANOPTERIN REDUCTASE"/>
    <property type="match status" value="1"/>
</dbReference>